<dbReference type="Gene3D" id="3.40.50.80">
    <property type="entry name" value="Nucleotide-binding domain of ferredoxin-NADP reductase (FNR) module"/>
    <property type="match status" value="1"/>
</dbReference>
<dbReference type="InterPro" id="IPR017927">
    <property type="entry name" value="FAD-bd_FR_type"/>
</dbReference>
<feature type="domain" description="FAD-binding FR-type" evidence="2">
    <location>
        <begin position="11"/>
        <end position="144"/>
    </location>
</feature>
<dbReference type="InterPro" id="IPR039374">
    <property type="entry name" value="SIP_fam"/>
</dbReference>
<gene>
    <name evidence="3" type="ORF">Ccel01_31080</name>
    <name evidence="4" type="ORF">FOG94_12015</name>
</gene>
<dbReference type="EMBL" id="BSTG01000004">
    <property type="protein sequence ID" value="GLY58506.1"/>
    <property type="molecule type" value="Genomic_DNA"/>
</dbReference>
<evidence type="ECO:0000259" key="2">
    <source>
        <dbReference type="PROSITE" id="PS51384"/>
    </source>
</evidence>
<dbReference type="AlphaFoldDB" id="A0AAV5PBF3"/>
<reference evidence="4 5" key="1">
    <citation type="submission" date="2019-07" db="EMBL/GenBank/DDBJ databases">
        <title>Complete Genome Sequence and Methylome Analysis of Arthrobacter luteus NEB113.</title>
        <authorList>
            <person name="Fomenkov A."/>
            <person name="Anton B.P."/>
            <person name="Vincze T."/>
            <person name="Roberts R.J."/>
        </authorList>
    </citation>
    <scope>NUCLEOTIDE SEQUENCE [LARGE SCALE GENOMIC DNA]</scope>
    <source>
        <strain evidence="4 5">NEB113</strain>
    </source>
</reference>
<evidence type="ECO:0000313" key="6">
    <source>
        <dbReference type="Proteomes" id="UP001165168"/>
    </source>
</evidence>
<dbReference type="SUPFAM" id="SSF53335">
    <property type="entry name" value="S-adenosyl-L-methionine-dependent methyltransferases"/>
    <property type="match status" value="1"/>
</dbReference>
<dbReference type="InterPro" id="IPR013113">
    <property type="entry name" value="SIP_FAD-bd"/>
</dbReference>
<feature type="compositionally biased region" description="Polar residues" evidence="1">
    <location>
        <begin position="289"/>
        <end position="301"/>
    </location>
</feature>
<reference evidence="3" key="2">
    <citation type="submission" date="2023-03" db="EMBL/GenBank/DDBJ databases">
        <title>Cellulosimicrobium cellulans NBRC 103059.</title>
        <authorList>
            <person name="Ichikawa N."/>
            <person name="Sato H."/>
            <person name="Tonouchi N."/>
        </authorList>
    </citation>
    <scope>NUCLEOTIDE SEQUENCE</scope>
    <source>
        <strain evidence="3">NBRC 103059</strain>
    </source>
</reference>
<dbReference type="Pfam" id="PF04954">
    <property type="entry name" value="SIP"/>
    <property type="match status" value="1"/>
</dbReference>
<dbReference type="InterPro" id="IPR036388">
    <property type="entry name" value="WH-like_DNA-bd_sf"/>
</dbReference>
<dbReference type="RefSeq" id="WP_137280519.1">
    <property type="nucleotide sequence ID" value="NZ_BSTG01000004.1"/>
</dbReference>
<dbReference type="PANTHER" id="PTHR30157">
    <property type="entry name" value="FERRIC REDUCTASE, NADPH-DEPENDENT"/>
    <property type="match status" value="1"/>
</dbReference>
<sequence length="614" mass="63781">MAQHRLRTHPLVLRRVEVARVVDVTPRMRRVTLVGPELGAFERDGLPMPAFDAPGFDDHVKLVLASDGDVASALPVQRAHGIDWPPAPNRQGRDYTPRRWDPVAGELDLDLVLHGDGPAAAWAGAARPGDALWFVGPKASTVWPDDVDWALLAGDETALPAIGRFLDERPVDAPVQVVVTVGDASARQDLALRDGDTVRWVVAPEGDRGALGEAVRAITWWPGRVYAWAASESRALLPVRRHLTRERGAPRTHVDVTGYWHAQPAPSGARPGGSASSTVGDTSGGVPGSTASDVPGSTATGTVPAAQPAGVPSPVPWFATRAALQLGLLDALGDGPRDVAALADAARVAPAAVRVLVDVLTASGVVTSDGDKVALADAGEDLLDDEHAREEYEGLEADAVLALAALAPALREDAPAWARSRGRTLRAEVEADADLAAEVVEGADVLPYVLTGLPTWPVWSGAQSVAVGGPGALVVADLLADVPGDRTTTLVEDPVPLAVLREQAGTGSPHATSGSWPGADLAVCALGTGHRTDDEVVALLAAMGAAARRAVLVEDLTPDGLSPHAHEHALLSLATTGSGPRTPDDVARLAARAGWRVVGHDALGWGVARVELAR</sequence>
<dbReference type="InterPro" id="IPR029063">
    <property type="entry name" value="SAM-dependent_MTases_sf"/>
</dbReference>
<evidence type="ECO:0000313" key="5">
    <source>
        <dbReference type="Proteomes" id="UP000319068"/>
    </source>
</evidence>
<dbReference type="PANTHER" id="PTHR30157:SF0">
    <property type="entry name" value="NADPH-DEPENDENT FERRIC-CHELATE REDUCTASE"/>
    <property type="match status" value="1"/>
</dbReference>
<dbReference type="InterPro" id="IPR017938">
    <property type="entry name" value="Riboflavin_synthase-like_b-brl"/>
</dbReference>
<dbReference type="Proteomes" id="UP000319068">
    <property type="component" value="Chromosome"/>
</dbReference>
<evidence type="ECO:0000256" key="1">
    <source>
        <dbReference type="SAM" id="MobiDB-lite"/>
    </source>
</evidence>
<feature type="region of interest" description="Disordered" evidence="1">
    <location>
        <begin position="248"/>
        <end position="311"/>
    </location>
</feature>
<protein>
    <submittedName>
        <fullName evidence="4">Siderophore-interacting protein</fullName>
    </submittedName>
</protein>
<dbReference type="InterPro" id="IPR039261">
    <property type="entry name" value="FNR_nucleotide-bd"/>
</dbReference>
<dbReference type="Gene3D" id="1.10.10.10">
    <property type="entry name" value="Winged helix-like DNA-binding domain superfamily/Winged helix DNA-binding domain"/>
    <property type="match status" value="1"/>
</dbReference>
<accession>A0AAV5PBF3</accession>
<dbReference type="SUPFAM" id="SSF46785">
    <property type="entry name" value="Winged helix' DNA-binding domain"/>
    <property type="match status" value="1"/>
</dbReference>
<dbReference type="Gene3D" id="2.40.30.10">
    <property type="entry name" value="Translation factors"/>
    <property type="match status" value="1"/>
</dbReference>
<dbReference type="Pfam" id="PF08021">
    <property type="entry name" value="FAD_binding_9"/>
    <property type="match status" value="1"/>
</dbReference>
<dbReference type="GO" id="GO:0016491">
    <property type="term" value="F:oxidoreductase activity"/>
    <property type="evidence" value="ECO:0007669"/>
    <property type="project" value="InterPro"/>
</dbReference>
<keyword evidence="5" id="KW-1185">Reference proteome</keyword>
<dbReference type="PROSITE" id="PS51384">
    <property type="entry name" value="FAD_FR"/>
    <property type="match status" value="1"/>
</dbReference>
<dbReference type="Gene3D" id="3.40.50.150">
    <property type="entry name" value="Vaccinia Virus protein VP39"/>
    <property type="match status" value="1"/>
</dbReference>
<organism evidence="3 6">
    <name type="scientific">Cellulosimicrobium cellulans</name>
    <name type="common">Arthrobacter luteus</name>
    <dbReference type="NCBI Taxonomy" id="1710"/>
    <lineage>
        <taxon>Bacteria</taxon>
        <taxon>Bacillati</taxon>
        <taxon>Actinomycetota</taxon>
        <taxon>Actinomycetes</taxon>
        <taxon>Micrococcales</taxon>
        <taxon>Promicromonosporaceae</taxon>
        <taxon>Cellulosimicrobium</taxon>
    </lineage>
</organism>
<evidence type="ECO:0000313" key="4">
    <source>
        <dbReference type="EMBL" id="QDP75749.1"/>
    </source>
</evidence>
<dbReference type="SUPFAM" id="SSF63380">
    <property type="entry name" value="Riboflavin synthase domain-like"/>
    <property type="match status" value="1"/>
</dbReference>
<dbReference type="InterPro" id="IPR036390">
    <property type="entry name" value="WH_DNA-bd_sf"/>
</dbReference>
<evidence type="ECO:0000313" key="3">
    <source>
        <dbReference type="EMBL" id="GLY58506.1"/>
    </source>
</evidence>
<dbReference type="EMBL" id="CP041694">
    <property type="protein sequence ID" value="QDP75749.1"/>
    <property type="molecule type" value="Genomic_DNA"/>
</dbReference>
<dbReference type="InterPro" id="IPR007037">
    <property type="entry name" value="SIP_rossman_dom"/>
</dbReference>
<name>A0AAV5PBF3_CELCE</name>
<feature type="compositionally biased region" description="Low complexity" evidence="1">
    <location>
        <begin position="264"/>
        <end position="277"/>
    </location>
</feature>
<dbReference type="Proteomes" id="UP001165168">
    <property type="component" value="Unassembled WGS sequence"/>
</dbReference>
<proteinExistence type="predicted"/>
<dbReference type="CDD" id="cd06193">
    <property type="entry name" value="siderophore_interacting"/>
    <property type="match status" value="1"/>
</dbReference>